<dbReference type="STRING" id="1238424.J07HQW1_03613"/>
<organism evidence="1 2">
    <name type="scientific">Haloquadratum walsbyi J07HQW1</name>
    <dbReference type="NCBI Taxonomy" id="1238424"/>
    <lineage>
        <taxon>Archaea</taxon>
        <taxon>Methanobacteriati</taxon>
        <taxon>Methanobacteriota</taxon>
        <taxon>Stenosarchaea group</taxon>
        <taxon>Halobacteria</taxon>
        <taxon>Halobacteriales</taxon>
        <taxon>Haloferacaceae</taxon>
        <taxon>Haloquadratum</taxon>
    </lineage>
</organism>
<evidence type="ECO:0000313" key="1">
    <source>
        <dbReference type="EMBL" id="ERG93549.1"/>
    </source>
</evidence>
<dbReference type="AlphaFoldDB" id="U1MTF9"/>
<dbReference type="HOGENOM" id="CLU_3302671_0_0_2"/>
<gene>
    <name evidence="1" type="ORF">J07HQW1_03613</name>
</gene>
<evidence type="ECO:0000313" key="2">
    <source>
        <dbReference type="Proteomes" id="UP000030649"/>
    </source>
</evidence>
<proteinExistence type="predicted"/>
<dbReference type="Proteomes" id="UP000030649">
    <property type="component" value="Unassembled WGS sequence"/>
</dbReference>
<name>U1MTF9_9EURY</name>
<reference evidence="1 2" key="1">
    <citation type="journal article" date="2013" name="PLoS ONE">
        <title>Assembly-driven community genomics of a hypersaline microbial ecosystem.</title>
        <authorList>
            <person name="Podell S."/>
            <person name="Ugalde J.A."/>
            <person name="Narasingarao P."/>
            <person name="Banfield J.F."/>
            <person name="Heidelberg K.B."/>
            <person name="Allen E.E."/>
        </authorList>
    </citation>
    <scope>NUCLEOTIDE SEQUENCE [LARGE SCALE GENOMIC DNA]</scope>
    <source>
        <strain evidence="2">J07HQW1</strain>
    </source>
</reference>
<accession>U1MTF9</accession>
<protein>
    <submittedName>
        <fullName evidence="1">Uncharacterized protein</fullName>
    </submittedName>
</protein>
<dbReference type="EMBL" id="KE356560">
    <property type="protein sequence ID" value="ERG93549.1"/>
    <property type="molecule type" value="Genomic_DNA"/>
</dbReference>
<sequence length="39" mass="4261">MSPCTTTRCDIAPLRLSQAEISEMLVVGEAEVRVLERGV</sequence>